<protein>
    <submittedName>
        <fullName evidence="1">Pyridine nucleotide-disulfide oxidoreductase</fullName>
    </submittedName>
</protein>
<dbReference type="InterPro" id="IPR036188">
    <property type="entry name" value="FAD/NAD-bd_sf"/>
</dbReference>
<dbReference type="SUPFAM" id="SSF51905">
    <property type="entry name" value="FAD/NAD(P)-binding domain"/>
    <property type="match status" value="1"/>
</dbReference>
<dbReference type="Proteomes" id="UP000244152">
    <property type="component" value="Unassembled WGS sequence"/>
</dbReference>
<accession>A0A2T5IE96</accession>
<organism evidence="1 2">
    <name type="scientific">Nitrosospira multiformis</name>
    <dbReference type="NCBI Taxonomy" id="1231"/>
    <lineage>
        <taxon>Bacteria</taxon>
        <taxon>Pseudomonadati</taxon>
        <taxon>Pseudomonadota</taxon>
        <taxon>Betaproteobacteria</taxon>
        <taxon>Nitrosomonadales</taxon>
        <taxon>Nitrosomonadaceae</taxon>
        <taxon>Nitrosospira</taxon>
    </lineage>
</organism>
<comment type="caution">
    <text evidence="1">The sequence shown here is derived from an EMBL/GenBank/DDBJ whole genome shotgun (WGS) entry which is preliminary data.</text>
</comment>
<dbReference type="RefSeq" id="WP_107761741.1">
    <property type="nucleotide sequence ID" value="NZ_QAOK01000006.1"/>
</dbReference>
<dbReference type="AlphaFoldDB" id="A0A2T5IE96"/>
<gene>
    <name evidence="1" type="ORF">C8R21_106138</name>
</gene>
<sequence>MKKEIVIIGGGFAGINLVRHLADGPGFDITLVDRNNYNAFPPLLYIRQWQRIVPTLALLSPQGITARLISP</sequence>
<dbReference type="EMBL" id="QAOK01000006">
    <property type="protein sequence ID" value="PTQ82157.1"/>
    <property type="molecule type" value="Genomic_DNA"/>
</dbReference>
<reference evidence="1 2" key="1">
    <citation type="submission" date="2018-04" db="EMBL/GenBank/DDBJ databases">
        <title>Active sludge and wastewater microbial communities from Klosterneuburg, Austria.</title>
        <authorList>
            <person name="Wagner M."/>
        </authorList>
    </citation>
    <scope>NUCLEOTIDE SEQUENCE [LARGE SCALE GENOMIC DNA]</scope>
    <source>
        <strain evidence="1 2">Nl12</strain>
    </source>
</reference>
<proteinExistence type="predicted"/>
<evidence type="ECO:0000313" key="1">
    <source>
        <dbReference type="EMBL" id="PTQ82157.1"/>
    </source>
</evidence>
<evidence type="ECO:0000313" key="2">
    <source>
        <dbReference type="Proteomes" id="UP000244152"/>
    </source>
</evidence>
<name>A0A2T5IE96_9PROT</name>
<dbReference type="Gene3D" id="3.50.50.100">
    <property type="match status" value="1"/>
</dbReference>